<feature type="compositionally biased region" description="Basic and acidic residues" evidence="1">
    <location>
        <begin position="86"/>
        <end position="96"/>
    </location>
</feature>
<dbReference type="EMBL" id="QPKB01000007">
    <property type="protein sequence ID" value="RWR89453.1"/>
    <property type="molecule type" value="Genomic_DNA"/>
</dbReference>
<accession>A0A3S3QTQ4</accession>
<organism evidence="3 4">
    <name type="scientific">Cinnamomum micranthum f. kanehirae</name>
    <dbReference type="NCBI Taxonomy" id="337451"/>
    <lineage>
        <taxon>Eukaryota</taxon>
        <taxon>Viridiplantae</taxon>
        <taxon>Streptophyta</taxon>
        <taxon>Embryophyta</taxon>
        <taxon>Tracheophyta</taxon>
        <taxon>Spermatophyta</taxon>
        <taxon>Magnoliopsida</taxon>
        <taxon>Magnoliidae</taxon>
        <taxon>Laurales</taxon>
        <taxon>Lauraceae</taxon>
        <taxon>Cinnamomum</taxon>
    </lineage>
</organism>
<sequence>MVGVSHACTTVACVCVFAGERVPFKVSGSFKLIRFKFLSALDEDEEDSKSVERRDHARVMITGLMDNMGCVQVRPAAPRKEKKKQPKDELDRNKQAEKKRRRLEKALATSAAIISELEKKKQKKKEELQRLDEEGAAIAEAVALQVLCDDQGDSCQIVLKKSDRFELDPWDHAGNIGVLMGGWRAGTTYQSFAKHPVERVGWVSDAYGSECKWSGCEFGWSFTTGNEILRRDAVAPHFVERGQGAELSAGLMAAQAVSALQIADVHEDAFAGERRAAIVINGMMESGDLGVGFFFLSLGTIRIPFPSPIGLLQAQFDSSVTSYPGPSGKGRIIRDSSAACIIGFSSLVGICSMDEAESIALRTGLKECDRLGLSNISVEDNSRFVIHWALCSSKPPWHLADVVKGVKEIASITFTNDLRRASATVDLLAKEGVGT</sequence>
<dbReference type="AlphaFoldDB" id="A0A3S3QTQ4"/>
<keyword evidence="4" id="KW-1185">Reference proteome</keyword>
<dbReference type="Gene3D" id="3.30.420.10">
    <property type="entry name" value="Ribonuclease H-like superfamily/Ribonuclease H"/>
    <property type="match status" value="1"/>
</dbReference>
<dbReference type="OrthoDB" id="1939301at2759"/>
<gene>
    <name evidence="3" type="ORF">CKAN_01850900</name>
</gene>
<comment type="caution">
    <text evidence="3">The sequence shown here is derived from an EMBL/GenBank/DDBJ whole genome shotgun (WGS) entry which is preliminary data.</text>
</comment>
<feature type="domain" description="RNase H type-1" evidence="2">
    <location>
        <begin position="316"/>
        <end position="431"/>
    </location>
</feature>
<dbReference type="InterPro" id="IPR044730">
    <property type="entry name" value="RNase_H-like_dom_plant"/>
</dbReference>
<dbReference type="Pfam" id="PF13456">
    <property type="entry name" value="RVT_3"/>
    <property type="match status" value="1"/>
</dbReference>
<dbReference type="SUPFAM" id="SSF53098">
    <property type="entry name" value="Ribonuclease H-like"/>
    <property type="match status" value="1"/>
</dbReference>
<dbReference type="InterPro" id="IPR036397">
    <property type="entry name" value="RNaseH_sf"/>
</dbReference>
<dbReference type="Proteomes" id="UP000283530">
    <property type="component" value="Unassembled WGS sequence"/>
</dbReference>
<evidence type="ECO:0000313" key="3">
    <source>
        <dbReference type="EMBL" id="RWR89453.1"/>
    </source>
</evidence>
<dbReference type="InterPro" id="IPR012337">
    <property type="entry name" value="RNaseH-like_sf"/>
</dbReference>
<proteinExistence type="predicted"/>
<dbReference type="STRING" id="337451.A0A3S3QTQ4"/>
<evidence type="ECO:0000313" key="4">
    <source>
        <dbReference type="Proteomes" id="UP000283530"/>
    </source>
</evidence>
<dbReference type="PANTHER" id="PTHR34212">
    <property type="entry name" value="OS02G0104200 PROTEIN"/>
    <property type="match status" value="1"/>
</dbReference>
<dbReference type="GO" id="GO:0004523">
    <property type="term" value="F:RNA-DNA hybrid ribonuclease activity"/>
    <property type="evidence" value="ECO:0007669"/>
    <property type="project" value="InterPro"/>
</dbReference>
<dbReference type="GO" id="GO:0003676">
    <property type="term" value="F:nucleic acid binding"/>
    <property type="evidence" value="ECO:0007669"/>
    <property type="project" value="InterPro"/>
</dbReference>
<evidence type="ECO:0000259" key="2">
    <source>
        <dbReference type="Pfam" id="PF13456"/>
    </source>
</evidence>
<evidence type="ECO:0000256" key="1">
    <source>
        <dbReference type="SAM" id="MobiDB-lite"/>
    </source>
</evidence>
<name>A0A3S3QTQ4_9MAGN</name>
<dbReference type="InterPro" id="IPR002156">
    <property type="entry name" value="RNaseH_domain"/>
</dbReference>
<dbReference type="PANTHER" id="PTHR34212:SF1">
    <property type="entry name" value="OS06G0106900 PROTEIN"/>
    <property type="match status" value="1"/>
</dbReference>
<feature type="region of interest" description="Disordered" evidence="1">
    <location>
        <begin position="74"/>
        <end position="101"/>
    </location>
</feature>
<protein>
    <submittedName>
        <fullName evidence="3">Stress response protein NST1</fullName>
    </submittedName>
</protein>
<dbReference type="CDD" id="cd06222">
    <property type="entry name" value="RNase_H_like"/>
    <property type="match status" value="1"/>
</dbReference>
<reference evidence="3 4" key="1">
    <citation type="journal article" date="2019" name="Nat. Plants">
        <title>Stout camphor tree genome fills gaps in understanding of flowering plant genome evolution.</title>
        <authorList>
            <person name="Chaw S.M."/>
            <person name="Liu Y.C."/>
            <person name="Wu Y.W."/>
            <person name="Wang H.Y."/>
            <person name="Lin C.I."/>
            <person name="Wu C.S."/>
            <person name="Ke H.M."/>
            <person name="Chang L.Y."/>
            <person name="Hsu C.Y."/>
            <person name="Yang H.T."/>
            <person name="Sudianto E."/>
            <person name="Hsu M.H."/>
            <person name="Wu K.P."/>
            <person name="Wang L.N."/>
            <person name="Leebens-Mack J.H."/>
            <person name="Tsai I.J."/>
        </authorList>
    </citation>
    <scope>NUCLEOTIDE SEQUENCE [LARGE SCALE GENOMIC DNA]</scope>
    <source>
        <strain evidence="4">cv. Chaw 1501</strain>
        <tissue evidence="3">Young leaves</tissue>
    </source>
</reference>